<evidence type="ECO:0000256" key="3">
    <source>
        <dbReference type="ARBA" id="ARBA00022670"/>
    </source>
</evidence>
<dbReference type="Gene3D" id="3.40.630.10">
    <property type="entry name" value="Zn peptidases"/>
    <property type="match status" value="1"/>
</dbReference>
<dbReference type="InterPro" id="IPR008007">
    <property type="entry name" value="Peptidase_M42"/>
</dbReference>
<evidence type="ECO:0000256" key="1">
    <source>
        <dbReference type="ARBA" id="ARBA00006272"/>
    </source>
</evidence>
<evidence type="ECO:0000256" key="2">
    <source>
        <dbReference type="ARBA" id="ARBA00022438"/>
    </source>
</evidence>
<proteinExistence type="inferred from homology"/>
<dbReference type="GO" id="GO:0046872">
    <property type="term" value="F:metal ion binding"/>
    <property type="evidence" value="ECO:0007669"/>
    <property type="project" value="UniProtKB-UniRule"/>
</dbReference>
<dbReference type="GO" id="GO:0006508">
    <property type="term" value="P:proteolysis"/>
    <property type="evidence" value="ECO:0007669"/>
    <property type="project" value="UniProtKB-KW"/>
</dbReference>
<evidence type="ECO:0000313" key="10">
    <source>
        <dbReference type="Proteomes" id="UP000323166"/>
    </source>
</evidence>
<dbReference type="SUPFAM" id="SSF53187">
    <property type="entry name" value="Zn-dependent exopeptidases"/>
    <property type="match status" value="1"/>
</dbReference>
<comment type="cofactor">
    <cofactor evidence="8">
        <name>a divalent metal cation</name>
        <dbReference type="ChEBI" id="CHEBI:60240"/>
    </cofactor>
    <text evidence="8">Binds 2 divalent metal cations per subunit.</text>
</comment>
<feature type="binding site" evidence="8">
    <location>
        <position position="184"/>
    </location>
    <ligand>
        <name>Zn(2+)</name>
        <dbReference type="ChEBI" id="CHEBI:29105"/>
        <label>1</label>
    </ligand>
</feature>
<feature type="binding site" evidence="8">
    <location>
        <position position="78"/>
    </location>
    <ligand>
        <name>Zn(2+)</name>
        <dbReference type="ChEBI" id="CHEBI:29105"/>
        <label>1</label>
    </ligand>
</feature>
<sequence length="372" mass="40204">MTVGMDNDALENEIVELLRELISVAGVTGLEDAVREKITDLLRPTGAHIGTDHMGNLYATVPGKTKGGKPNRVMVCAHMDEVGYVVSNIDDQGFIYLYPLGGIPEYLGPGQWVSLHTGSGIIQGCVGIHPPHLPVTGQKEMFVDVGAQNREEVLQMGISTGTPVTFSRGFHRLNRNRVMGRCIDDRMGCAILIALLRRLSATPIEAEVTGVFSSTEEHGMMPGSDPSNVHGSRGALVAALKLRPDFAVVVDSMVCSDIPGIPRHQRQIRLGQGVALRLVDDLAIMRSPMRKFLEKVAGSAGITIQKGISRSYTDTSVIQLLDVPVATLGIPMRYAHAPAQIADTRDLVQTINFIHAIAQNAGQYLSGHRHNI</sequence>
<evidence type="ECO:0000256" key="4">
    <source>
        <dbReference type="ARBA" id="ARBA00022723"/>
    </source>
</evidence>
<dbReference type="Pfam" id="PF05343">
    <property type="entry name" value="Peptidase_M42"/>
    <property type="match status" value="1"/>
</dbReference>
<dbReference type="Proteomes" id="UP000323166">
    <property type="component" value="Unassembled WGS sequence"/>
</dbReference>
<organism evidence="9 10">
    <name type="scientific">Desulfallas thermosapovorans DSM 6562</name>
    <dbReference type="NCBI Taxonomy" id="1121431"/>
    <lineage>
        <taxon>Bacteria</taxon>
        <taxon>Bacillati</taxon>
        <taxon>Bacillota</taxon>
        <taxon>Clostridia</taxon>
        <taxon>Eubacteriales</taxon>
        <taxon>Desulfallaceae</taxon>
        <taxon>Desulfallas</taxon>
    </lineage>
</organism>
<dbReference type="SUPFAM" id="SSF101821">
    <property type="entry name" value="Aminopeptidase/glucanase lid domain"/>
    <property type="match status" value="1"/>
</dbReference>
<comment type="caution">
    <text evidence="9">The sequence shown here is derived from an EMBL/GenBank/DDBJ whole genome shotgun (WGS) entry which is preliminary data.</text>
</comment>
<evidence type="ECO:0000256" key="8">
    <source>
        <dbReference type="PIRSR" id="PIRSR001123-2"/>
    </source>
</evidence>
<accession>A0A5S4ZX39</accession>
<protein>
    <submittedName>
        <fullName evidence="9">Endoglucanase</fullName>
    </submittedName>
</protein>
<evidence type="ECO:0000256" key="7">
    <source>
        <dbReference type="PIRSR" id="PIRSR001123-1"/>
    </source>
</evidence>
<feature type="binding site" evidence="8">
    <location>
        <position position="336"/>
    </location>
    <ligand>
        <name>Zn(2+)</name>
        <dbReference type="ChEBI" id="CHEBI:29105"/>
        <label>2</label>
    </ligand>
</feature>
<feature type="active site" description="Proton acceptor" evidence="7">
    <location>
        <position position="216"/>
    </location>
</feature>
<dbReference type="PANTHER" id="PTHR32481">
    <property type="entry name" value="AMINOPEPTIDASE"/>
    <property type="match status" value="1"/>
</dbReference>
<dbReference type="GO" id="GO:0004177">
    <property type="term" value="F:aminopeptidase activity"/>
    <property type="evidence" value="ECO:0007669"/>
    <property type="project" value="UniProtKB-UniRule"/>
</dbReference>
<evidence type="ECO:0000256" key="5">
    <source>
        <dbReference type="ARBA" id="ARBA00022801"/>
    </source>
</evidence>
<dbReference type="PIRSF" id="PIRSF001123">
    <property type="entry name" value="PepA_GA"/>
    <property type="match status" value="1"/>
</dbReference>
<reference evidence="9 10" key="1">
    <citation type="submission" date="2019-07" db="EMBL/GenBank/DDBJ databases">
        <title>Genomic Encyclopedia of Type Strains, Phase I: the one thousand microbial genomes (KMG-I) project.</title>
        <authorList>
            <person name="Kyrpides N."/>
        </authorList>
    </citation>
    <scope>NUCLEOTIDE SEQUENCE [LARGE SCALE GENOMIC DNA]</scope>
    <source>
        <strain evidence="9 10">DSM 6562</strain>
    </source>
</reference>
<keyword evidence="5" id="KW-0378">Hydrolase</keyword>
<feature type="binding site" evidence="8">
    <location>
        <position position="251"/>
    </location>
    <ligand>
        <name>Zn(2+)</name>
        <dbReference type="ChEBI" id="CHEBI:29105"/>
        <label>1</label>
    </ligand>
</feature>
<dbReference type="InterPro" id="IPR023367">
    <property type="entry name" value="Peptidase_M42_dom2"/>
</dbReference>
<dbReference type="Gene3D" id="2.40.30.40">
    <property type="entry name" value="Peptidase M42, domain 2"/>
    <property type="match status" value="1"/>
</dbReference>
<dbReference type="RefSeq" id="WP_166510676.1">
    <property type="nucleotide sequence ID" value="NZ_VNHM01000002.1"/>
</dbReference>
<name>A0A5S4ZX39_9FIRM</name>
<keyword evidence="10" id="KW-1185">Reference proteome</keyword>
<dbReference type="InterPro" id="IPR051464">
    <property type="entry name" value="Peptidase_M42_aminopept"/>
</dbReference>
<dbReference type="PANTHER" id="PTHR32481:SF0">
    <property type="entry name" value="AMINOPEPTIDASE YPDE-RELATED"/>
    <property type="match status" value="1"/>
</dbReference>
<dbReference type="AlphaFoldDB" id="A0A5S4ZX39"/>
<evidence type="ECO:0000256" key="6">
    <source>
        <dbReference type="PIRNR" id="PIRNR001123"/>
    </source>
</evidence>
<comment type="similarity">
    <text evidence="1 6">Belongs to the peptidase M42 family.</text>
</comment>
<evidence type="ECO:0000313" key="9">
    <source>
        <dbReference type="EMBL" id="TYO97442.1"/>
    </source>
</evidence>
<feature type="binding site" evidence="8">
    <location>
        <position position="217"/>
    </location>
    <ligand>
        <name>Zn(2+)</name>
        <dbReference type="ChEBI" id="CHEBI:29105"/>
        <label>2</label>
    </ligand>
</feature>
<keyword evidence="4 8" id="KW-0479">Metal-binding</keyword>
<keyword evidence="2" id="KW-0031">Aminopeptidase</keyword>
<dbReference type="EMBL" id="VNHM01000002">
    <property type="protein sequence ID" value="TYO97442.1"/>
    <property type="molecule type" value="Genomic_DNA"/>
</dbReference>
<feature type="binding site" evidence="8">
    <location>
        <position position="184"/>
    </location>
    <ligand>
        <name>Zn(2+)</name>
        <dbReference type="ChEBI" id="CHEBI:29105"/>
        <label>2</label>
    </ligand>
</feature>
<keyword evidence="3" id="KW-0645">Protease</keyword>
<gene>
    <name evidence="9" type="ORF">LX24_00637</name>
</gene>